<name>A0A917V5K3_9NOCA</name>
<gene>
    <name evidence="1" type="ORF">GCM10011591_10310</name>
</gene>
<evidence type="ECO:0000313" key="1">
    <source>
        <dbReference type="EMBL" id="GGK40656.1"/>
    </source>
</evidence>
<keyword evidence="2" id="KW-1185">Reference proteome</keyword>
<protein>
    <submittedName>
        <fullName evidence="1">Uncharacterized protein</fullName>
    </submittedName>
</protein>
<dbReference type="Proteomes" id="UP000612956">
    <property type="component" value="Unassembled WGS sequence"/>
</dbReference>
<sequence>MVGCGYLTEQGGRVAATFDYGKQSVAAFNEAARAGTLRYEQGAAEQAGRMYHDMADGLLELRAKMQQLPQSDGYGGFESGRQLQQGFGWKAAEAIRILDQLIEGALRLKEAYLRAGGMVEAADEANRAAIAHINEGLDGK</sequence>
<dbReference type="EMBL" id="BMMW01000001">
    <property type="protein sequence ID" value="GGK40656.1"/>
    <property type="molecule type" value="Genomic_DNA"/>
</dbReference>
<evidence type="ECO:0000313" key="2">
    <source>
        <dbReference type="Proteomes" id="UP000612956"/>
    </source>
</evidence>
<accession>A0A917V5K3</accession>
<organism evidence="1 2">
    <name type="scientific">Nocardia camponoti</name>
    <dbReference type="NCBI Taxonomy" id="1616106"/>
    <lineage>
        <taxon>Bacteria</taxon>
        <taxon>Bacillati</taxon>
        <taxon>Actinomycetota</taxon>
        <taxon>Actinomycetes</taxon>
        <taxon>Mycobacteriales</taxon>
        <taxon>Nocardiaceae</taxon>
        <taxon>Nocardia</taxon>
    </lineage>
</organism>
<dbReference type="AlphaFoldDB" id="A0A917V5K3"/>
<comment type="caution">
    <text evidence="1">The sequence shown here is derived from an EMBL/GenBank/DDBJ whole genome shotgun (WGS) entry which is preliminary data.</text>
</comment>
<proteinExistence type="predicted"/>
<reference evidence="1" key="1">
    <citation type="journal article" date="2014" name="Int. J. Syst. Evol. Microbiol.">
        <title>Complete genome sequence of Corynebacterium casei LMG S-19264T (=DSM 44701T), isolated from a smear-ripened cheese.</title>
        <authorList>
            <consortium name="US DOE Joint Genome Institute (JGI-PGF)"/>
            <person name="Walter F."/>
            <person name="Albersmeier A."/>
            <person name="Kalinowski J."/>
            <person name="Ruckert C."/>
        </authorList>
    </citation>
    <scope>NUCLEOTIDE SEQUENCE</scope>
    <source>
        <strain evidence="1">CGMCC 4.7278</strain>
    </source>
</reference>
<reference evidence="1" key="2">
    <citation type="submission" date="2020-09" db="EMBL/GenBank/DDBJ databases">
        <authorList>
            <person name="Sun Q."/>
            <person name="Zhou Y."/>
        </authorList>
    </citation>
    <scope>NUCLEOTIDE SEQUENCE</scope>
    <source>
        <strain evidence="1">CGMCC 4.7278</strain>
    </source>
</reference>